<dbReference type="EMBL" id="LHPF02000005">
    <property type="protein sequence ID" value="PSC74203.1"/>
    <property type="molecule type" value="Genomic_DNA"/>
</dbReference>
<evidence type="ECO:0000256" key="3">
    <source>
        <dbReference type="SAM" id="SignalP"/>
    </source>
</evidence>
<feature type="compositionally biased region" description="Pro residues" evidence="1">
    <location>
        <begin position="663"/>
        <end position="685"/>
    </location>
</feature>
<comment type="caution">
    <text evidence="4">The sequence shown here is derived from an EMBL/GenBank/DDBJ whole genome shotgun (WGS) entry which is preliminary data.</text>
</comment>
<keyword evidence="2" id="KW-1133">Transmembrane helix</keyword>
<dbReference type="InterPro" id="IPR011050">
    <property type="entry name" value="Pectin_lyase_fold/virulence"/>
</dbReference>
<keyword evidence="2" id="KW-0812">Transmembrane</keyword>
<feature type="region of interest" description="Disordered" evidence="1">
    <location>
        <begin position="1035"/>
        <end position="1058"/>
    </location>
</feature>
<dbReference type="PANTHER" id="PTHR11319">
    <property type="entry name" value="G PROTEIN-COUPLED RECEPTOR-RELATED"/>
    <property type="match status" value="1"/>
</dbReference>
<feature type="signal peptide" evidence="3">
    <location>
        <begin position="1"/>
        <end position="19"/>
    </location>
</feature>
<feature type="compositionally biased region" description="Low complexity" evidence="1">
    <location>
        <begin position="372"/>
        <end position="393"/>
    </location>
</feature>
<keyword evidence="2" id="KW-0472">Membrane</keyword>
<feature type="compositionally biased region" description="Low complexity" evidence="1">
    <location>
        <begin position="317"/>
        <end position="330"/>
    </location>
</feature>
<evidence type="ECO:0000256" key="1">
    <source>
        <dbReference type="SAM" id="MobiDB-lite"/>
    </source>
</evidence>
<feature type="transmembrane region" description="Helical" evidence="2">
    <location>
        <begin position="995"/>
        <end position="1019"/>
    </location>
</feature>
<feature type="region of interest" description="Disordered" evidence="1">
    <location>
        <begin position="953"/>
        <end position="985"/>
    </location>
</feature>
<keyword evidence="3" id="KW-0732">Signal</keyword>
<evidence type="ECO:0000313" key="5">
    <source>
        <dbReference type="Proteomes" id="UP000239649"/>
    </source>
</evidence>
<protein>
    <submittedName>
        <fullName evidence="4">Root cap family</fullName>
    </submittedName>
</protein>
<feature type="region of interest" description="Disordered" evidence="1">
    <location>
        <begin position="660"/>
        <end position="687"/>
    </location>
</feature>
<dbReference type="AlphaFoldDB" id="A0A2P6VJD0"/>
<keyword evidence="5" id="KW-1185">Reference proteome</keyword>
<feature type="chain" id="PRO_5015192461" evidence="3">
    <location>
        <begin position="20"/>
        <end position="1098"/>
    </location>
</feature>
<proteinExistence type="predicted"/>
<evidence type="ECO:0000313" key="4">
    <source>
        <dbReference type="EMBL" id="PSC74203.1"/>
    </source>
</evidence>
<dbReference type="SUPFAM" id="SSF51126">
    <property type="entry name" value="Pectin lyase-like"/>
    <property type="match status" value="2"/>
</dbReference>
<accession>A0A2P6VJD0</accession>
<gene>
    <name evidence="4" type="ORF">C2E20_2593</name>
</gene>
<feature type="region of interest" description="Disordered" evidence="1">
    <location>
        <begin position="309"/>
        <end position="338"/>
    </location>
</feature>
<dbReference type="Proteomes" id="UP000239649">
    <property type="component" value="Unassembled WGS sequence"/>
</dbReference>
<feature type="region of interest" description="Disordered" evidence="1">
    <location>
        <begin position="369"/>
        <end position="402"/>
    </location>
</feature>
<name>A0A2P6VJD0_9CHLO</name>
<organism evidence="4 5">
    <name type="scientific">Micractinium conductrix</name>
    <dbReference type="NCBI Taxonomy" id="554055"/>
    <lineage>
        <taxon>Eukaryota</taxon>
        <taxon>Viridiplantae</taxon>
        <taxon>Chlorophyta</taxon>
        <taxon>core chlorophytes</taxon>
        <taxon>Trebouxiophyceae</taxon>
        <taxon>Chlorellales</taxon>
        <taxon>Chlorellaceae</taxon>
        <taxon>Chlorella clade</taxon>
        <taxon>Micractinium</taxon>
    </lineage>
</organism>
<sequence>MRALLLAAAALAVCSLTVAGLQQRSSDLDFWPVPADQALRVGSEAELQAALAAPSRGWDGAVVQLSADIELTSTLLISGPLRLQGSCGRGEEGRARRCVLRRVPAAAAATASPLPLLHISGPSAVVEIANLELLDGVGAGSLAGCLTASNHSLVDLVGVRLAGCRGASGGALRADSHARLGLAGCDVVDNVAQQAGGAAYVHSAQLRLDRTTVSGNSAAEGGGVCLAGGSRLEATRSRLAGNRLTAGGAAAASAMAGADLLVVDPHTSAAYFQPLPAAGELSVRGAEPLPLALSDADRGSGELHQLHEAGARSGVAQQQQQQSQQQQQQQRVLGHPTEDQARAVEIKKAKGELGEDERTVVEWMQRMERQQRQPGGAAAAAEAGSPAGESEAPQGARGSRKLKQTPYVKEVFNEKDFAEAIQDKERFITLASHIGLTGAFKSAQAALPAIKASLTVTGKCENAIFKGRCLLDGKAISRIIHADNSGFLPSFFVTFENIRFTGGLAAGLGGAFWNQGKMQVEFKNCEFVDNTGTSGAGAVALQDGAIGLFSQTSFTKNVAPYGAGGAVYLTSNAGFTSCLFQGNIAPSGGAVGIGQSSSGVYFNGCSFSGNKADVFGQDVYMESWVLTPAYFNPYPTSAAVYPENTLQPYKNFTGWPAYQQLLSPPPSPPRPPRPPPPSPPSPPNPDSWIYNEDQLWQALASGNTTVTIGAHIQMTPGGRWWQGAPPTVVYQMNIVANCKGFGTKCLIDLNGAPFPLFFITTNAVFSASNLRILNGATVGWGAAVNITGAVKSVLFDGCDFMGNIATEGGAINVLGSSNVKFTSCQFGVNTADGLGGAVKTVGANVMFSKCAFFNNRAPQGGAIGVGPSSHIVLLSSNFSDNIATLTGAAGHHWGDDIFIAAPASSSIALDKLPPESVAKIFPTQANTLLYSAPPPAPSPPAFLAPPFMRPPFPAPSPNPPLRVRSPPPSPPIPPPRPPPSPPGPPLAPYIKPTPFMWGPIIMTAFLVFTLAGFMVLACCHRRLLPKLEKPGELAKRLRGDYQPSDSEEEEMSVAEPRDSEIEVALEGLYGTARFRRKPAAQAQGPAAGAAAAEQAPYA</sequence>
<evidence type="ECO:0000256" key="2">
    <source>
        <dbReference type="SAM" id="Phobius"/>
    </source>
</evidence>
<dbReference type="OrthoDB" id="75921at2759"/>
<dbReference type="STRING" id="554055.A0A2P6VJD0"/>
<reference evidence="4 5" key="1">
    <citation type="journal article" date="2018" name="Plant J.">
        <title>Genome sequences of Chlorella sorokiniana UTEX 1602 and Micractinium conductrix SAG 241.80: implications to maltose excretion by a green alga.</title>
        <authorList>
            <person name="Arriola M.B."/>
            <person name="Velmurugan N."/>
            <person name="Zhang Y."/>
            <person name="Plunkett M.H."/>
            <person name="Hondzo H."/>
            <person name="Barney B.M."/>
        </authorList>
    </citation>
    <scope>NUCLEOTIDE SEQUENCE [LARGE SCALE GENOMIC DNA]</scope>
    <source>
        <strain evidence="4 5">SAG 241.80</strain>
    </source>
</reference>
<dbReference type="PANTHER" id="PTHR11319:SF35">
    <property type="entry name" value="OUTER MEMBRANE PROTEIN PMPC-RELATED"/>
    <property type="match status" value="1"/>
</dbReference>